<dbReference type="STRING" id="33051.SB4_03180"/>
<evidence type="ECO:0000313" key="3">
    <source>
        <dbReference type="Proteomes" id="UP000072867"/>
    </source>
</evidence>
<dbReference type="PATRIC" id="fig|33051.3.peg.3095"/>
<dbReference type="RefSeq" id="WP_058733439.1">
    <property type="nucleotide sequence ID" value="NZ_LDTD01000060.1"/>
</dbReference>
<organism evidence="2 3">
    <name type="scientific">Sphingomonas sanguinis</name>
    <dbReference type="NCBI Taxonomy" id="33051"/>
    <lineage>
        <taxon>Bacteria</taxon>
        <taxon>Pseudomonadati</taxon>
        <taxon>Pseudomonadota</taxon>
        <taxon>Alphaproteobacteria</taxon>
        <taxon>Sphingomonadales</taxon>
        <taxon>Sphingomonadaceae</taxon>
        <taxon>Sphingomonas</taxon>
    </lineage>
</organism>
<evidence type="ECO:0000313" key="2">
    <source>
        <dbReference type="EMBL" id="KTT69918.1"/>
    </source>
</evidence>
<proteinExistence type="predicted"/>
<dbReference type="EMBL" id="LDTD01000060">
    <property type="protein sequence ID" value="KTT69918.1"/>
    <property type="molecule type" value="Genomic_DNA"/>
</dbReference>
<dbReference type="AlphaFoldDB" id="A0A147HYE2"/>
<dbReference type="PROSITE" id="PS51257">
    <property type="entry name" value="PROKAR_LIPOPROTEIN"/>
    <property type="match status" value="1"/>
</dbReference>
<comment type="caution">
    <text evidence="2">The sequence shown here is derived from an EMBL/GenBank/DDBJ whole genome shotgun (WGS) entry which is preliminary data.</text>
</comment>
<name>A0A147HYE2_9SPHN</name>
<protein>
    <recommendedName>
        <fullName evidence="4">Lipoprotein</fullName>
    </recommendedName>
</protein>
<accession>A0A147HYE2</accession>
<feature type="signal peptide" evidence="1">
    <location>
        <begin position="1"/>
        <end position="25"/>
    </location>
</feature>
<feature type="chain" id="PRO_5007548123" description="Lipoprotein" evidence="1">
    <location>
        <begin position="26"/>
        <end position="125"/>
    </location>
</feature>
<gene>
    <name evidence="2" type="ORF">NS319_09630</name>
</gene>
<reference evidence="2 3" key="1">
    <citation type="journal article" date="2016" name="Front. Microbiol.">
        <title>Genomic Resource of Rice Seed Associated Bacteria.</title>
        <authorList>
            <person name="Midha S."/>
            <person name="Bansal K."/>
            <person name="Sharma S."/>
            <person name="Kumar N."/>
            <person name="Patil P.P."/>
            <person name="Chaudhry V."/>
            <person name="Patil P.B."/>
        </authorList>
    </citation>
    <scope>NUCLEOTIDE SEQUENCE [LARGE SCALE GENOMIC DNA]</scope>
    <source>
        <strain evidence="2 3">NS319</strain>
    </source>
</reference>
<keyword evidence="1" id="KW-0732">Signal</keyword>
<dbReference type="Proteomes" id="UP000072867">
    <property type="component" value="Unassembled WGS sequence"/>
</dbReference>
<evidence type="ECO:0008006" key="4">
    <source>
        <dbReference type="Google" id="ProtNLM"/>
    </source>
</evidence>
<evidence type="ECO:0000256" key="1">
    <source>
        <dbReference type="SAM" id="SignalP"/>
    </source>
</evidence>
<sequence length="125" mass="13097">MAQYLKWTTAMAAALLASGCNRAKADDNWTADQDTAICTDAQGKRLPDDRCRQTRVGMGGAAFWYFLGRGRPIPFYGERATGGSFRPATGARYVAAPSGSAMTRSAAISRGGFGASASRFGSASA</sequence>